<protein>
    <submittedName>
        <fullName evidence="1">Uncharacterized protein</fullName>
    </submittedName>
</protein>
<reference evidence="1" key="1">
    <citation type="journal article" date="2014" name="Front. Microbiol.">
        <title>High frequency of phylogenetically diverse reductive dehalogenase-homologous genes in deep subseafloor sedimentary metagenomes.</title>
        <authorList>
            <person name="Kawai M."/>
            <person name="Futagami T."/>
            <person name="Toyoda A."/>
            <person name="Takaki Y."/>
            <person name="Nishi S."/>
            <person name="Hori S."/>
            <person name="Arai W."/>
            <person name="Tsubouchi T."/>
            <person name="Morono Y."/>
            <person name="Uchiyama I."/>
            <person name="Ito T."/>
            <person name="Fujiyama A."/>
            <person name="Inagaki F."/>
            <person name="Takami H."/>
        </authorList>
    </citation>
    <scope>NUCLEOTIDE SEQUENCE</scope>
    <source>
        <strain evidence="1">Expedition CK06-06</strain>
    </source>
</reference>
<comment type="caution">
    <text evidence="1">The sequence shown here is derived from an EMBL/GenBank/DDBJ whole genome shotgun (WGS) entry which is preliminary data.</text>
</comment>
<gene>
    <name evidence="1" type="ORF">S01H1_80385</name>
</gene>
<organism evidence="1">
    <name type="scientific">marine sediment metagenome</name>
    <dbReference type="NCBI Taxonomy" id="412755"/>
    <lineage>
        <taxon>unclassified sequences</taxon>
        <taxon>metagenomes</taxon>
        <taxon>ecological metagenomes</taxon>
    </lineage>
</organism>
<name>X0XVH1_9ZZZZ</name>
<sequence length="116" mass="12661">MTILPDTARIGAWHCQECGSPLISNGGVGSVCPNGHGKIHPKMPLATKRRNHAIVALDLKDIRSGDSRGFTVPGHDGRWEIFKAYQRVLDSMPNDVKPGNILALNGDKVVQLRLKK</sequence>
<evidence type="ECO:0000313" key="1">
    <source>
        <dbReference type="EMBL" id="GAG47314.1"/>
    </source>
</evidence>
<proteinExistence type="predicted"/>
<accession>X0XVH1</accession>
<dbReference type="EMBL" id="BARS01054280">
    <property type="protein sequence ID" value="GAG47314.1"/>
    <property type="molecule type" value="Genomic_DNA"/>
</dbReference>
<dbReference type="AlphaFoldDB" id="X0XVH1"/>